<reference evidence="4 5" key="1">
    <citation type="submission" date="2017-12" db="EMBL/GenBank/DDBJ databases">
        <title>Draft Genome sequences of multiple microbial strains isolated from spacecraft associated surfaces.</title>
        <authorList>
            <person name="Seuylemezian A."/>
            <person name="Vaishampayan P."/>
            <person name="Venkateswaran K."/>
        </authorList>
    </citation>
    <scope>NUCLEOTIDE SEQUENCE [LARGE SCALE GENOMIC DNA]</scope>
    <source>
        <strain evidence="4 5">2P01AA</strain>
    </source>
</reference>
<feature type="domain" description="Nitroreductase" evidence="3">
    <location>
        <begin position="7"/>
        <end position="178"/>
    </location>
</feature>
<sequence length="201" mass="22805">MNVIDAIQQRRAIKRFDPDFKISDTDKKNLLSSVMENAPSAFNLQHWRPVLVENVELRKQIRAIAWDQPQVTESSLLIVLCAKVSTWEVDAKHVWDGASAEVQNIMVGAIDQYYRDRPQTQRDEVMRSAGIFAQTLMLLAQEHDLDSCPMDGFDFDAMAKLINLPEDHVVCLMIAVGKSASQPYPRVGKLPYDNLITIDSF</sequence>
<organism evidence="4 5">
    <name type="scientific">Acinetobacter proteolyticus</name>
    <dbReference type="NCBI Taxonomy" id="1776741"/>
    <lineage>
        <taxon>Bacteria</taxon>
        <taxon>Pseudomonadati</taxon>
        <taxon>Pseudomonadota</taxon>
        <taxon>Gammaproteobacteria</taxon>
        <taxon>Moraxellales</taxon>
        <taxon>Moraxellaceae</taxon>
        <taxon>Acinetobacter</taxon>
    </lineage>
</organism>
<dbReference type="Pfam" id="PF00881">
    <property type="entry name" value="Nitroreductase"/>
    <property type="match status" value="1"/>
</dbReference>
<evidence type="ECO:0000256" key="2">
    <source>
        <dbReference type="ARBA" id="ARBA00023002"/>
    </source>
</evidence>
<comment type="caution">
    <text evidence="4">The sequence shown here is derived from an EMBL/GenBank/DDBJ whole genome shotgun (WGS) entry which is preliminary data.</text>
</comment>
<keyword evidence="2" id="KW-0560">Oxidoreductase</keyword>
<evidence type="ECO:0000256" key="1">
    <source>
        <dbReference type="ARBA" id="ARBA00007118"/>
    </source>
</evidence>
<dbReference type="SUPFAM" id="SSF55469">
    <property type="entry name" value="FMN-dependent nitroreductase-like"/>
    <property type="match status" value="1"/>
</dbReference>
<comment type="similarity">
    <text evidence="1">Belongs to the nitroreductase family.</text>
</comment>
<dbReference type="AlphaFoldDB" id="A0A2N0WAS9"/>
<evidence type="ECO:0000259" key="3">
    <source>
        <dbReference type="Pfam" id="PF00881"/>
    </source>
</evidence>
<dbReference type="EMBL" id="PISJ01000020">
    <property type="protein sequence ID" value="PKF31597.1"/>
    <property type="molecule type" value="Genomic_DNA"/>
</dbReference>
<dbReference type="CDD" id="cd02137">
    <property type="entry name" value="MhqN-like"/>
    <property type="match status" value="1"/>
</dbReference>
<evidence type="ECO:0000313" key="4">
    <source>
        <dbReference type="EMBL" id="PKF31597.1"/>
    </source>
</evidence>
<dbReference type="RefSeq" id="WP_101237364.1">
    <property type="nucleotide sequence ID" value="NZ_PISJ01000020.1"/>
</dbReference>
<evidence type="ECO:0000313" key="5">
    <source>
        <dbReference type="Proteomes" id="UP000233553"/>
    </source>
</evidence>
<proteinExistence type="inferred from homology"/>
<dbReference type="Gene3D" id="3.40.109.10">
    <property type="entry name" value="NADH Oxidase"/>
    <property type="match status" value="1"/>
</dbReference>
<name>A0A2N0WAS9_9GAMM</name>
<dbReference type="InterPro" id="IPR029479">
    <property type="entry name" value="Nitroreductase"/>
</dbReference>
<dbReference type="GO" id="GO:0016491">
    <property type="term" value="F:oxidoreductase activity"/>
    <property type="evidence" value="ECO:0007669"/>
    <property type="project" value="UniProtKB-KW"/>
</dbReference>
<dbReference type="PANTHER" id="PTHR43673">
    <property type="entry name" value="NAD(P)H NITROREDUCTASE YDGI-RELATED"/>
    <property type="match status" value="1"/>
</dbReference>
<dbReference type="Proteomes" id="UP000233553">
    <property type="component" value="Unassembled WGS sequence"/>
</dbReference>
<protein>
    <submittedName>
        <fullName evidence="4">Nitroreductase family protein</fullName>
    </submittedName>
</protein>
<gene>
    <name evidence="4" type="ORF">CW311_17825</name>
</gene>
<dbReference type="InterPro" id="IPR000415">
    <property type="entry name" value="Nitroreductase-like"/>
</dbReference>
<accession>A0A2N0WAS9</accession>
<dbReference type="PANTHER" id="PTHR43673:SF12">
    <property type="entry name" value="PROTEIN DRGA"/>
    <property type="match status" value="1"/>
</dbReference>